<protein>
    <recommendedName>
        <fullName evidence="2">Cytokinin riboside 5'-monophosphate phosphoribohydrolase</fullName>
        <ecNumber evidence="2">3.2.2.n1</ecNumber>
    </recommendedName>
</protein>
<evidence type="ECO:0000313" key="3">
    <source>
        <dbReference type="EMBL" id="QNN60247.1"/>
    </source>
</evidence>
<name>A0A7G9RXC2_9FIRM</name>
<dbReference type="AlphaFoldDB" id="A0A7G9RXC2"/>
<evidence type="ECO:0000256" key="2">
    <source>
        <dbReference type="RuleBase" id="RU363015"/>
    </source>
</evidence>
<proteinExistence type="inferred from homology"/>
<dbReference type="InterPro" id="IPR031100">
    <property type="entry name" value="LOG_fam"/>
</dbReference>
<dbReference type="EC" id="3.2.2.n1" evidence="2"/>
<reference evidence="3 4" key="1">
    <citation type="submission" date="2020-08" db="EMBL/GenBank/DDBJ databases">
        <title>Genome sequence of Erysipelothrix inopinata DSM 15511T.</title>
        <authorList>
            <person name="Hyun D.-W."/>
            <person name="Bae J.-W."/>
        </authorList>
    </citation>
    <scope>NUCLEOTIDE SEQUENCE [LARGE SCALE GENOMIC DNA]</scope>
    <source>
        <strain evidence="3 4">DSM 15511</strain>
    </source>
</reference>
<dbReference type="PANTHER" id="PTHR31223:SF70">
    <property type="entry name" value="LOG FAMILY PROTEIN YJL055W"/>
    <property type="match status" value="1"/>
</dbReference>
<comment type="similarity">
    <text evidence="1 2">Belongs to the LOG family.</text>
</comment>
<evidence type="ECO:0000256" key="1">
    <source>
        <dbReference type="ARBA" id="ARBA00006763"/>
    </source>
</evidence>
<dbReference type="InterPro" id="IPR005269">
    <property type="entry name" value="LOG"/>
</dbReference>
<keyword evidence="2" id="KW-0378">Hydrolase</keyword>
<sequence>MNIAVYCGGSLGNKDIYQETAIKLGKWFGTHNYDLVYGGGKVGLMGVLATEVLKQGQNAIGVMPQFLVDKEIAFEDLTELVIVEDMHIRKKKMIDLSQAYIALPGGPGTLEEISEVISWARIGQHQNPCILYNVDGYYNSLKTMFETMVHEGFLTQEDLDAILFSDNLDEIYTFIRDFKPTEVRVYAK</sequence>
<dbReference type="KEGG" id="eio:H9L01_07695"/>
<dbReference type="GO" id="GO:0009691">
    <property type="term" value="P:cytokinin biosynthetic process"/>
    <property type="evidence" value="ECO:0007669"/>
    <property type="project" value="UniProtKB-UniRule"/>
</dbReference>
<dbReference type="SUPFAM" id="SSF102405">
    <property type="entry name" value="MCP/YpsA-like"/>
    <property type="match status" value="1"/>
</dbReference>
<dbReference type="RefSeq" id="WP_187533379.1">
    <property type="nucleotide sequence ID" value="NZ_CBCSHU010000018.1"/>
</dbReference>
<dbReference type="Pfam" id="PF03641">
    <property type="entry name" value="Lysine_decarbox"/>
    <property type="match status" value="1"/>
</dbReference>
<gene>
    <name evidence="3" type="ORF">H9L01_07695</name>
</gene>
<dbReference type="Gene3D" id="3.40.50.450">
    <property type="match status" value="1"/>
</dbReference>
<dbReference type="GO" id="GO:0005829">
    <property type="term" value="C:cytosol"/>
    <property type="evidence" value="ECO:0007669"/>
    <property type="project" value="TreeGrafter"/>
</dbReference>
<dbReference type="GO" id="GO:0016799">
    <property type="term" value="F:hydrolase activity, hydrolyzing N-glycosyl compounds"/>
    <property type="evidence" value="ECO:0007669"/>
    <property type="project" value="TreeGrafter"/>
</dbReference>
<dbReference type="NCBIfam" id="TIGR00730">
    <property type="entry name" value="Rossman fold protein, TIGR00730 family"/>
    <property type="match status" value="1"/>
</dbReference>
<keyword evidence="4" id="KW-1185">Reference proteome</keyword>
<dbReference type="EMBL" id="CP060715">
    <property type="protein sequence ID" value="QNN60247.1"/>
    <property type="molecule type" value="Genomic_DNA"/>
</dbReference>
<keyword evidence="2" id="KW-0203">Cytokinin biosynthesis</keyword>
<evidence type="ECO:0000313" key="4">
    <source>
        <dbReference type="Proteomes" id="UP000515928"/>
    </source>
</evidence>
<dbReference type="Proteomes" id="UP000515928">
    <property type="component" value="Chromosome"/>
</dbReference>
<dbReference type="PANTHER" id="PTHR31223">
    <property type="entry name" value="LOG FAMILY PROTEIN YJL055W"/>
    <property type="match status" value="1"/>
</dbReference>
<organism evidence="3 4">
    <name type="scientific">Erysipelothrix inopinata</name>
    <dbReference type="NCBI Taxonomy" id="225084"/>
    <lineage>
        <taxon>Bacteria</taxon>
        <taxon>Bacillati</taxon>
        <taxon>Bacillota</taxon>
        <taxon>Erysipelotrichia</taxon>
        <taxon>Erysipelotrichales</taxon>
        <taxon>Erysipelotrichaceae</taxon>
        <taxon>Erysipelothrix</taxon>
    </lineage>
</organism>
<accession>A0A7G9RXC2</accession>